<dbReference type="SMART" id="SM01366">
    <property type="entry name" value="c-clamp"/>
    <property type="match status" value="1"/>
</dbReference>
<keyword evidence="4" id="KW-0862">Zinc</keyword>
<evidence type="ECO:0000256" key="2">
    <source>
        <dbReference type="ARBA" id="ARBA00022723"/>
    </source>
</evidence>
<dbReference type="InterPro" id="IPR013087">
    <property type="entry name" value="Znf_C2H2_type"/>
</dbReference>
<dbReference type="PROSITE" id="PS51257">
    <property type="entry name" value="PROKAR_LIPOPROTEIN"/>
    <property type="match status" value="1"/>
</dbReference>
<dbReference type="GO" id="GO:0000978">
    <property type="term" value="F:RNA polymerase II cis-regulatory region sequence-specific DNA binding"/>
    <property type="evidence" value="ECO:0007669"/>
    <property type="project" value="TreeGrafter"/>
</dbReference>
<sequence length="455" mass="50141">MSTGKRLAKRSIPGTRVCAPVEDGTYVPGVIQACKTDADDRDDVYCVLLEDDRRREYKGHQLIGPGFQSVSKAVLKTGQKVYVTYNAREVSATVIGRKPEGDDVLVTLNGRPSVRLTMKSDEVRLLESRKSARLQDQDTDYSRLADGQSEPRRRASSLGIDVPSGTGGRKRRSSAEDNVMDDCTAAMVLMSLSCSPKSSRPSEPGPSGSSWASESSWSGDRSPTRSPPSPDDRLSPSRDEGIDVDDVGGFRRDSSTADSQVMTKIVFQCTWPGCAKRYAVCEDVERHVCVTHLGRNRVGEADREEEFYYTEIEVENCRSVPPSVRGPSIYSSSVPTLSHLDMARPPHEDPEYGRRSAEHPVLLETSSGPVNIPSSSFPMSWSMHGYPASAPSTMGSSPQKFLRLTSKTASSPGKVPPHRKGRSESRKCRKVYGMDNREAWCTQCKWKKACSRFVD</sequence>
<accession>A0A2I9LQ02</accession>
<evidence type="ECO:0000256" key="6">
    <source>
        <dbReference type="ARBA" id="ARBA00023125"/>
    </source>
</evidence>
<dbReference type="InterPro" id="IPR052253">
    <property type="entry name" value="CR1/CR2-DNA-binding_regulator"/>
</dbReference>
<feature type="region of interest" description="Disordered" evidence="10">
    <location>
        <begin position="134"/>
        <end position="177"/>
    </location>
</feature>
<dbReference type="PROSITE" id="PS50157">
    <property type="entry name" value="ZINC_FINGER_C2H2_2"/>
    <property type="match status" value="1"/>
</dbReference>
<evidence type="ECO:0000256" key="4">
    <source>
        <dbReference type="ARBA" id="ARBA00022833"/>
    </source>
</evidence>
<keyword evidence="5" id="KW-0805">Transcription regulation</keyword>
<evidence type="ECO:0000256" key="8">
    <source>
        <dbReference type="ARBA" id="ARBA00023242"/>
    </source>
</evidence>
<dbReference type="GO" id="GO:0003700">
    <property type="term" value="F:DNA-binding transcription factor activity"/>
    <property type="evidence" value="ECO:0007669"/>
    <property type="project" value="TreeGrafter"/>
</dbReference>
<protein>
    <submittedName>
        <fullName evidence="12">Zinc finger protein 395</fullName>
    </submittedName>
</protein>
<organism evidence="12">
    <name type="scientific">Centruroides hentzi</name>
    <dbReference type="NCBI Taxonomy" id="88313"/>
    <lineage>
        <taxon>Eukaryota</taxon>
        <taxon>Metazoa</taxon>
        <taxon>Ecdysozoa</taxon>
        <taxon>Arthropoda</taxon>
        <taxon>Chelicerata</taxon>
        <taxon>Arachnida</taxon>
        <taxon>Scorpiones</taxon>
        <taxon>Buthida</taxon>
        <taxon>Buthoidea</taxon>
        <taxon>Buthidae</taxon>
        <taxon>Centruroides</taxon>
    </lineage>
</organism>
<evidence type="ECO:0000256" key="7">
    <source>
        <dbReference type="ARBA" id="ARBA00023163"/>
    </source>
</evidence>
<evidence type="ECO:0000256" key="5">
    <source>
        <dbReference type="ARBA" id="ARBA00023015"/>
    </source>
</evidence>
<feature type="compositionally biased region" description="Basic and acidic residues" evidence="10">
    <location>
        <begin position="230"/>
        <end position="241"/>
    </location>
</feature>
<dbReference type="AlphaFoldDB" id="A0A2I9LQ02"/>
<dbReference type="GO" id="GO:0008270">
    <property type="term" value="F:zinc ion binding"/>
    <property type="evidence" value="ECO:0007669"/>
    <property type="project" value="UniProtKB-KW"/>
</dbReference>
<dbReference type="Pfam" id="PF15997">
    <property type="entry name" value="DUF4772"/>
    <property type="match status" value="1"/>
</dbReference>
<dbReference type="GO" id="GO:0005634">
    <property type="term" value="C:nucleus"/>
    <property type="evidence" value="ECO:0007669"/>
    <property type="project" value="UniProtKB-SubCell"/>
</dbReference>
<feature type="domain" description="C2H2-type" evidence="11">
    <location>
        <begin position="267"/>
        <end position="297"/>
    </location>
</feature>
<name>A0A2I9LQ02_9SCOR</name>
<evidence type="ECO:0000256" key="3">
    <source>
        <dbReference type="ARBA" id="ARBA00022771"/>
    </source>
</evidence>
<evidence type="ECO:0000313" key="12">
    <source>
        <dbReference type="EMBL" id="MBW20465.1"/>
    </source>
</evidence>
<evidence type="ECO:0000256" key="9">
    <source>
        <dbReference type="PROSITE-ProRule" id="PRU00042"/>
    </source>
</evidence>
<evidence type="ECO:0000256" key="1">
    <source>
        <dbReference type="ARBA" id="ARBA00004123"/>
    </source>
</evidence>
<keyword evidence="2" id="KW-0479">Metal-binding</keyword>
<comment type="subcellular location">
    <subcellularLocation>
        <location evidence="1">Nucleus</location>
    </subcellularLocation>
</comment>
<keyword evidence="7" id="KW-0804">Transcription</keyword>
<keyword evidence="8" id="KW-0539">Nucleus</keyword>
<dbReference type="InterPro" id="IPR031940">
    <property type="entry name" value="DUF4772"/>
</dbReference>
<keyword evidence="6" id="KW-0238">DNA-binding</keyword>
<feature type="compositionally biased region" description="Basic and acidic residues" evidence="10">
    <location>
        <begin position="134"/>
        <end position="153"/>
    </location>
</feature>
<dbReference type="EMBL" id="GFWZ01000475">
    <property type="protein sequence ID" value="MBW20465.1"/>
    <property type="molecule type" value="Transcribed_RNA"/>
</dbReference>
<reference evidence="12" key="1">
    <citation type="journal article" date="2017" name="Toxicon">
        <title>Venom-gland transcriptomics and venom proteomics of the Hentz striped scorpion (Centruroides hentzi; Buthidae) reveal high toxin diversity in a harmless member of a lethal family.</title>
        <authorList>
            <person name="Ward M.J."/>
            <person name="Ellsworth S.A."/>
            <person name="Rokyta D.R."/>
        </authorList>
    </citation>
    <scope>NUCLEOTIDE SEQUENCE</scope>
    <source>
        <tissue evidence="12">Venom gland</tissue>
    </source>
</reference>
<proteinExistence type="predicted"/>
<feature type="compositionally biased region" description="Low complexity" evidence="10">
    <location>
        <begin position="194"/>
        <end position="221"/>
    </location>
</feature>
<dbReference type="PANTHER" id="PTHR13006">
    <property type="entry name" value="PAPILLOMAVIRUS REGULATORY FACTOR PRF-1"/>
    <property type="match status" value="1"/>
</dbReference>
<dbReference type="GO" id="GO:0006357">
    <property type="term" value="P:regulation of transcription by RNA polymerase II"/>
    <property type="evidence" value="ECO:0007669"/>
    <property type="project" value="TreeGrafter"/>
</dbReference>
<keyword evidence="3 9" id="KW-0863">Zinc-finger</keyword>
<feature type="region of interest" description="Disordered" evidence="10">
    <location>
        <begin position="406"/>
        <end position="426"/>
    </location>
</feature>
<evidence type="ECO:0000259" key="11">
    <source>
        <dbReference type="PROSITE" id="PS50157"/>
    </source>
</evidence>
<dbReference type="PANTHER" id="PTHR13006:SF9">
    <property type="entry name" value="GLUCOSE TRANSPORTER 4 ENHANCER FACTOR, ISOFORM G"/>
    <property type="match status" value="1"/>
</dbReference>
<feature type="region of interest" description="Disordered" evidence="10">
    <location>
        <begin position="194"/>
        <end position="257"/>
    </location>
</feature>
<evidence type="ECO:0000256" key="10">
    <source>
        <dbReference type="SAM" id="MobiDB-lite"/>
    </source>
</evidence>
<dbReference type="PROSITE" id="PS00028">
    <property type="entry name" value="ZINC_FINGER_C2H2_1"/>
    <property type="match status" value="1"/>
</dbReference>